<dbReference type="GO" id="GO:0006417">
    <property type="term" value="P:regulation of translation"/>
    <property type="evidence" value="ECO:0007669"/>
    <property type="project" value="UniProtKB-ARBA"/>
</dbReference>
<evidence type="ECO:0000313" key="10">
    <source>
        <dbReference type="Proteomes" id="UP000516444"/>
    </source>
</evidence>
<keyword evidence="4 7" id="KW-0547">Nucleotide-binding</keyword>
<dbReference type="CDD" id="cd00180">
    <property type="entry name" value="PKc"/>
    <property type="match status" value="1"/>
</dbReference>
<proteinExistence type="predicted"/>
<keyword evidence="2" id="KW-0723">Serine/threonine-protein kinase</keyword>
<dbReference type="InterPro" id="IPR000719">
    <property type="entry name" value="Prot_kinase_dom"/>
</dbReference>
<keyword evidence="3" id="KW-0808">Transferase</keyword>
<dbReference type="InterPro" id="IPR008266">
    <property type="entry name" value="Tyr_kinase_AS"/>
</dbReference>
<keyword evidence="10" id="KW-1185">Reference proteome</keyword>
<organism evidence="9 10">
    <name type="scientific">Streptomyces aurantiacus</name>
    <dbReference type="NCBI Taxonomy" id="47760"/>
    <lineage>
        <taxon>Bacteria</taxon>
        <taxon>Bacillati</taxon>
        <taxon>Actinomycetota</taxon>
        <taxon>Actinomycetes</taxon>
        <taxon>Kitasatosporales</taxon>
        <taxon>Streptomycetaceae</taxon>
        <taxon>Streptomyces</taxon>
        <taxon>Streptomyces aurantiacus group</taxon>
    </lineage>
</organism>
<dbReference type="PROSITE" id="PS50011">
    <property type="entry name" value="PROTEIN_KINASE_DOM"/>
    <property type="match status" value="1"/>
</dbReference>
<keyword evidence="6 7" id="KW-0067">ATP-binding</keyword>
<evidence type="ECO:0000256" key="4">
    <source>
        <dbReference type="ARBA" id="ARBA00022741"/>
    </source>
</evidence>
<dbReference type="Gene3D" id="1.10.510.10">
    <property type="entry name" value="Transferase(Phosphotransferase) domain 1"/>
    <property type="match status" value="1"/>
</dbReference>
<feature type="domain" description="Protein kinase" evidence="8">
    <location>
        <begin position="151"/>
        <end position="395"/>
    </location>
</feature>
<sequence>MLKTPDPTELMLADLSQKYSDMEVSNAFLRLYESDARFGRAFASIHERLNGHFESINDRAETTGHYWAEQSREMLALVKETNDFLQALKHAGVDVHLAESYMAALKGCQSWLVRSGGSAVPDDFEQIEIIKYAPVLSRPDIEIKLKKSTVRHQLQLIGEGSYAKVFSFIDPDYGIKFAIKRANKDLDDRDLYRFRQEFDILKRLSFPYIVEVYQYDETRNEYKMEFCESTLRNYIKKRNNKLQFSSRKRIALQFLYGINYIHHEGLLHRDVSLQNVLVKTFSGGAVLVKLSDFGLAKERNSEYTRTKTEMRGTIRDPLLASFKEYDVCNEIYAIGWVLSYIFSGREALLSQTDAPSQIVRKCTAHDLVNRYQSVRELIGDVEKLEATPTSTDAPA</sequence>
<dbReference type="EC" id="2.7.11.1" evidence="1"/>
<dbReference type="GO" id="GO:0004674">
    <property type="term" value="F:protein serine/threonine kinase activity"/>
    <property type="evidence" value="ECO:0007669"/>
    <property type="project" value="UniProtKB-KW"/>
</dbReference>
<dbReference type="Proteomes" id="UP000516444">
    <property type="component" value="Chromosome"/>
</dbReference>
<evidence type="ECO:0000256" key="3">
    <source>
        <dbReference type="ARBA" id="ARBA00022679"/>
    </source>
</evidence>
<dbReference type="InterPro" id="IPR050339">
    <property type="entry name" value="CC_SR_Kinase"/>
</dbReference>
<name>A0A7G1P0M5_9ACTN</name>
<protein>
    <recommendedName>
        <fullName evidence="1">non-specific serine/threonine protein kinase</fullName>
        <ecNumber evidence="1">2.7.11.1</ecNumber>
    </recommendedName>
</protein>
<dbReference type="RefSeq" id="WP_246596434.1">
    <property type="nucleotide sequence ID" value="NZ_AP023440.1"/>
</dbReference>
<feature type="binding site" evidence="7">
    <location>
        <position position="180"/>
    </location>
    <ligand>
        <name>ATP</name>
        <dbReference type="ChEBI" id="CHEBI:30616"/>
    </ligand>
</feature>
<accession>A0A7G1P0M5</accession>
<dbReference type="InterPro" id="IPR011009">
    <property type="entry name" value="Kinase-like_dom_sf"/>
</dbReference>
<reference evidence="9 10" key="1">
    <citation type="journal article" date="2014" name="Int. J. Syst. Evol. Microbiol.">
        <title>Complete genome sequence of Corynebacterium casei LMG S-19264T (=DSM 44701T), isolated from a smear-ripened cheese.</title>
        <authorList>
            <consortium name="US DOE Joint Genome Institute (JGI-PGF)"/>
            <person name="Walter F."/>
            <person name="Albersmeier A."/>
            <person name="Kalinowski J."/>
            <person name="Ruckert C."/>
        </authorList>
    </citation>
    <scope>NUCLEOTIDE SEQUENCE [LARGE SCALE GENOMIC DNA]</scope>
    <source>
        <strain evidence="9 10">JCM 4677</strain>
    </source>
</reference>
<dbReference type="PANTHER" id="PTHR11042">
    <property type="entry name" value="EUKARYOTIC TRANSLATION INITIATION FACTOR 2-ALPHA KINASE EIF2-ALPHA KINASE -RELATED"/>
    <property type="match status" value="1"/>
</dbReference>
<dbReference type="GO" id="GO:0006796">
    <property type="term" value="P:phosphate-containing compound metabolic process"/>
    <property type="evidence" value="ECO:0007669"/>
    <property type="project" value="UniProtKB-ARBA"/>
</dbReference>
<evidence type="ECO:0000256" key="7">
    <source>
        <dbReference type="PROSITE-ProRule" id="PRU10141"/>
    </source>
</evidence>
<dbReference type="KEGG" id="sgm:GCM10017557_38270"/>
<evidence type="ECO:0000259" key="8">
    <source>
        <dbReference type="PROSITE" id="PS50011"/>
    </source>
</evidence>
<dbReference type="InterPro" id="IPR017441">
    <property type="entry name" value="Protein_kinase_ATP_BS"/>
</dbReference>
<dbReference type="SUPFAM" id="SSF56112">
    <property type="entry name" value="Protein kinase-like (PK-like)"/>
    <property type="match status" value="1"/>
</dbReference>
<dbReference type="AlphaFoldDB" id="A0A7G1P0M5"/>
<keyword evidence="5" id="KW-0418">Kinase</keyword>
<evidence type="ECO:0000256" key="5">
    <source>
        <dbReference type="ARBA" id="ARBA00022777"/>
    </source>
</evidence>
<dbReference type="Pfam" id="PF00069">
    <property type="entry name" value="Pkinase"/>
    <property type="match status" value="1"/>
</dbReference>
<evidence type="ECO:0000256" key="2">
    <source>
        <dbReference type="ARBA" id="ARBA00022527"/>
    </source>
</evidence>
<dbReference type="GO" id="GO:0005524">
    <property type="term" value="F:ATP binding"/>
    <property type="evidence" value="ECO:0007669"/>
    <property type="project" value="UniProtKB-UniRule"/>
</dbReference>
<evidence type="ECO:0000313" key="9">
    <source>
        <dbReference type="EMBL" id="BCL28968.1"/>
    </source>
</evidence>
<dbReference type="GO" id="GO:0005737">
    <property type="term" value="C:cytoplasm"/>
    <property type="evidence" value="ECO:0007669"/>
    <property type="project" value="TreeGrafter"/>
</dbReference>
<dbReference type="PANTHER" id="PTHR11042:SF160">
    <property type="entry name" value="EUKARYOTIC TRANSLATION INITIATION FACTOR 2-ALPHA KINASE 1"/>
    <property type="match status" value="1"/>
</dbReference>
<evidence type="ECO:0000256" key="6">
    <source>
        <dbReference type="ARBA" id="ARBA00022840"/>
    </source>
</evidence>
<dbReference type="PROSITE" id="PS00107">
    <property type="entry name" value="PROTEIN_KINASE_ATP"/>
    <property type="match status" value="1"/>
</dbReference>
<dbReference type="GO" id="GO:0006950">
    <property type="term" value="P:response to stress"/>
    <property type="evidence" value="ECO:0007669"/>
    <property type="project" value="UniProtKB-ARBA"/>
</dbReference>
<evidence type="ECO:0000256" key="1">
    <source>
        <dbReference type="ARBA" id="ARBA00012513"/>
    </source>
</evidence>
<gene>
    <name evidence="9" type="ORF">GCM10017557_38270</name>
</gene>
<dbReference type="PROSITE" id="PS00109">
    <property type="entry name" value="PROTEIN_KINASE_TYR"/>
    <property type="match status" value="1"/>
</dbReference>
<dbReference type="EMBL" id="AP023440">
    <property type="protein sequence ID" value="BCL28968.1"/>
    <property type="molecule type" value="Genomic_DNA"/>
</dbReference>